<evidence type="ECO:0000256" key="5">
    <source>
        <dbReference type="ARBA" id="ARBA00022968"/>
    </source>
</evidence>
<reference evidence="14" key="2">
    <citation type="submission" date="2013-12" db="EMBL/GenBank/DDBJ databases">
        <authorList>
            <person name="Yu Y."/>
            <person name="Lee S."/>
            <person name="de Baynast K."/>
            <person name="Wissotski M."/>
            <person name="Liu L."/>
            <person name="Talag J."/>
            <person name="Goicoechea J."/>
            <person name="Angelova A."/>
            <person name="Jetty R."/>
            <person name="Kudrna D."/>
            <person name="Golser W."/>
            <person name="Rivera L."/>
            <person name="Zhang J."/>
            <person name="Wing R."/>
        </authorList>
    </citation>
    <scope>NUCLEOTIDE SEQUENCE</scope>
</reference>
<evidence type="ECO:0000256" key="9">
    <source>
        <dbReference type="ARBA" id="ARBA00023157"/>
    </source>
</evidence>
<keyword evidence="4" id="KW-0812">Transmembrane</keyword>
<dbReference type="HOGENOM" id="CLU_336293_0_0_1"/>
<keyword evidence="8" id="KW-0472">Membrane</keyword>
<dbReference type="Pfam" id="PF14416">
    <property type="entry name" value="PMR5N"/>
    <property type="match status" value="2"/>
</dbReference>
<dbReference type="Pfam" id="PF13839">
    <property type="entry name" value="PC-Esterase"/>
    <property type="match status" value="2"/>
</dbReference>
<reference evidence="13 14" key="1">
    <citation type="submission" date="2012-08" db="EMBL/GenBank/DDBJ databases">
        <title>Oryza genome evolution.</title>
        <authorList>
            <person name="Wing R.A."/>
        </authorList>
    </citation>
    <scope>NUCLEOTIDE SEQUENCE</scope>
</reference>
<dbReference type="InterPro" id="IPR025846">
    <property type="entry name" value="TBL_N"/>
</dbReference>
<dbReference type="Proteomes" id="UP000032180">
    <property type="component" value="Chromosome 6"/>
</dbReference>
<keyword evidence="3" id="KW-0808">Transferase</keyword>
<evidence type="ECO:0000256" key="7">
    <source>
        <dbReference type="ARBA" id="ARBA00023034"/>
    </source>
</evidence>
<evidence type="ECO:0000256" key="10">
    <source>
        <dbReference type="ARBA" id="ARBA00023180"/>
    </source>
</evidence>
<dbReference type="STRING" id="77586.A0A0D9WP63"/>
<evidence type="ECO:0000256" key="8">
    <source>
        <dbReference type="ARBA" id="ARBA00023136"/>
    </source>
</evidence>
<dbReference type="InterPro" id="IPR029962">
    <property type="entry name" value="TBL"/>
</dbReference>
<keyword evidence="6" id="KW-1133">Transmembrane helix</keyword>
<keyword evidence="10" id="KW-0325">Glycoprotein</keyword>
<dbReference type="GO" id="GO:1990538">
    <property type="term" value="F:xylan O-acetyltransferase activity"/>
    <property type="evidence" value="ECO:0007669"/>
    <property type="project" value="UniProtKB-ARBA"/>
</dbReference>
<comment type="similarity">
    <text evidence="2">Belongs to the PC-esterase family. TBL subfamily.</text>
</comment>
<keyword evidence="7" id="KW-0333">Golgi apparatus</keyword>
<feature type="domain" description="Trichome birefringence-like N-terminal" evidence="12">
    <location>
        <begin position="72"/>
        <end position="130"/>
    </location>
</feature>
<evidence type="ECO:0000259" key="11">
    <source>
        <dbReference type="Pfam" id="PF13839"/>
    </source>
</evidence>
<feature type="domain" description="Trichome birefringence-like N-terminal" evidence="12">
    <location>
        <begin position="490"/>
        <end position="543"/>
    </location>
</feature>
<dbReference type="InterPro" id="IPR026057">
    <property type="entry name" value="TBL_C"/>
</dbReference>
<dbReference type="eggNOG" id="ENOG502R691">
    <property type="taxonomic scope" value="Eukaryota"/>
</dbReference>
<dbReference type="EnsemblPlants" id="LPERR06G09270.1">
    <property type="protein sequence ID" value="LPERR06G09270.1"/>
    <property type="gene ID" value="LPERR06G09270"/>
</dbReference>
<proteinExistence type="inferred from homology"/>
<dbReference type="PANTHER" id="PTHR32285">
    <property type="entry name" value="PROTEIN TRICHOME BIREFRINGENCE-LIKE 9-RELATED"/>
    <property type="match status" value="1"/>
</dbReference>
<protein>
    <recommendedName>
        <fullName evidence="15">Trichome birefringence-like N-terminal domain-containing protein</fullName>
    </recommendedName>
</protein>
<dbReference type="GO" id="GO:0000139">
    <property type="term" value="C:Golgi membrane"/>
    <property type="evidence" value="ECO:0007669"/>
    <property type="project" value="UniProtKB-SubCell"/>
</dbReference>
<evidence type="ECO:0000256" key="3">
    <source>
        <dbReference type="ARBA" id="ARBA00022679"/>
    </source>
</evidence>
<evidence type="ECO:0000313" key="13">
    <source>
        <dbReference type="EnsemblPlants" id="LPERR06G09270.1"/>
    </source>
</evidence>
<sequence>MKMLQFVSPTAASLTALAVVVLLATTRPSFPFLRRYEPTIASLPLPSASSSSSSSKTAAAGAAAAVRRVPRECDIFRGEWVPAVAGEDDGAAPYYTNATCSEIQEHQNCIKYGRPDLGFLRWRWRPDGCDLPRFDAPAFLDLVAGKSLAFVGDSLARNHMQSLLCLLSQVERPREASPTADPEFRRVRYESHNFTIAMFRSPYLVTANQSNPVNGMWDVYLDEPDAAWASTVSGFDYVIVSTATWFNRRTMSYSGGRLVGCRDCHVTGVPDLPLHVSLRAALRTALRALTSAVGSRSGGGTVIVRTLSPTSHFEGGEWDKGGDCRRTRPRAASEAPMGGLDLDFHTVQVEEYTRAKEEARGGGEVRMMLMDTTAAMLMRPDGHPSRYGHWAHENVTLYNDCVHWCLPGPVDVWNEMLLQMLLRHRAGELDMKNLLSIRGLLAVARRHRHSATAKPTSVQALLVLLLLFAAATFSVFSLVPLRSPASSAACDAALARGEWVRDAAAAAAPYYTNATCSFIHDYQNCLKHGRPSTEFLRWRWRPAAVCGGAVAAGELRFDAARFLRLMRGKSMLFVGDSLASSHVTSLMCLLSQAESPSRSPRDADGFERWRFAAHGFEVSYFWTPFQVTWRLTRGPPEAVGPDRQGEVFAGPTDVHLDSPDVRWTSAASRHDVVVMAASHWFSRPAVYYRGGRAIGCHDCGADKVNVTVTVTVTPEEAQRAAFRTALRALVEGFNGTAILRTVAPTHYENGGWFDGGECTATRPAAGDGGGEVELAAREAEFYRAQVEEFAAAAARRGGARLRLMDVTRMMLLRPDGHPDRYGHGAGGEHDGFEIDCLHWCLPGAIDVWNELLLRMLQH</sequence>
<dbReference type="PANTHER" id="PTHR32285:SF272">
    <property type="entry name" value="OS06G0273200 PROTEIN"/>
    <property type="match status" value="1"/>
</dbReference>
<accession>A0A0D9WP63</accession>
<feature type="domain" description="Trichome birefringence-like C-terminal" evidence="11">
    <location>
        <begin position="556"/>
        <end position="855"/>
    </location>
</feature>
<organism evidence="13 14">
    <name type="scientific">Leersia perrieri</name>
    <dbReference type="NCBI Taxonomy" id="77586"/>
    <lineage>
        <taxon>Eukaryota</taxon>
        <taxon>Viridiplantae</taxon>
        <taxon>Streptophyta</taxon>
        <taxon>Embryophyta</taxon>
        <taxon>Tracheophyta</taxon>
        <taxon>Spermatophyta</taxon>
        <taxon>Magnoliopsida</taxon>
        <taxon>Liliopsida</taxon>
        <taxon>Poales</taxon>
        <taxon>Poaceae</taxon>
        <taxon>BOP clade</taxon>
        <taxon>Oryzoideae</taxon>
        <taxon>Oryzeae</taxon>
        <taxon>Oryzinae</taxon>
        <taxon>Leersia</taxon>
    </lineage>
</organism>
<keyword evidence="9" id="KW-1015">Disulfide bond</keyword>
<evidence type="ECO:0000256" key="2">
    <source>
        <dbReference type="ARBA" id="ARBA00007727"/>
    </source>
</evidence>
<keyword evidence="14" id="KW-1185">Reference proteome</keyword>
<evidence type="ECO:0000256" key="6">
    <source>
        <dbReference type="ARBA" id="ARBA00022989"/>
    </source>
</evidence>
<evidence type="ECO:0000256" key="4">
    <source>
        <dbReference type="ARBA" id="ARBA00022692"/>
    </source>
</evidence>
<evidence type="ECO:0000259" key="12">
    <source>
        <dbReference type="Pfam" id="PF14416"/>
    </source>
</evidence>
<keyword evidence="5" id="KW-0735">Signal-anchor</keyword>
<evidence type="ECO:0000256" key="1">
    <source>
        <dbReference type="ARBA" id="ARBA00004323"/>
    </source>
</evidence>
<reference evidence="13" key="3">
    <citation type="submission" date="2015-04" db="UniProtKB">
        <authorList>
            <consortium name="EnsemblPlants"/>
        </authorList>
    </citation>
    <scope>IDENTIFICATION</scope>
</reference>
<evidence type="ECO:0008006" key="15">
    <source>
        <dbReference type="Google" id="ProtNLM"/>
    </source>
</evidence>
<comment type="subcellular location">
    <subcellularLocation>
        <location evidence="1">Golgi apparatus membrane</location>
        <topology evidence="1">Single-pass type II membrane protein</topology>
    </subcellularLocation>
</comment>
<name>A0A0D9WP63_9ORYZ</name>
<evidence type="ECO:0000313" key="14">
    <source>
        <dbReference type="Proteomes" id="UP000032180"/>
    </source>
</evidence>
<dbReference type="AlphaFoldDB" id="A0A0D9WP63"/>
<dbReference type="Gramene" id="LPERR06G09270.1">
    <property type="protein sequence ID" value="LPERR06G09270.1"/>
    <property type="gene ID" value="LPERR06G09270"/>
</dbReference>
<feature type="domain" description="Trichome birefringence-like C-terminal" evidence="11">
    <location>
        <begin position="131"/>
        <end position="420"/>
    </location>
</feature>